<dbReference type="RefSeq" id="WP_344738658.1">
    <property type="nucleotide sequence ID" value="NZ_BAAAYU010000005.1"/>
</dbReference>
<gene>
    <name evidence="1" type="ORF">GCM10022200_22870</name>
</gene>
<reference evidence="2" key="1">
    <citation type="journal article" date="2019" name="Int. J. Syst. Evol. Microbiol.">
        <title>The Global Catalogue of Microorganisms (GCM) 10K type strain sequencing project: providing services to taxonomists for standard genome sequencing and annotation.</title>
        <authorList>
            <consortium name="The Broad Institute Genomics Platform"/>
            <consortium name="The Broad Institute Genome Sequencing Center for Infectious Disease"/>
            <person name="Wu L."/>
            <person name="Ma J."/>
        </authorList>
    </citation>
    <scope>NUCLEOTIDE SEQUENCE [LARGE SCALE GENOMIC DNA]</scope>
    <source>
        <strain evidence="2">JCM 16544</strain>
    </source>
</reference>
<organism evidence="1 2">
    <name type="scientific">Microbacterium awajiense</name>
    <dbReference type="NCBI Taxonomy" id="415214"/>
    <lineage>
        <taxon>Bacteria</taxon>
        <taxon>Bacillati</taxon>
        <taxon>Actinomycetota</taxon>
        <taxon>Actinomycetes</taxon>
        <taxon>Micrococcales</taxon>
        <taxon>Microbacteriaceae</taxon>
        <taxon>Microbacterium</taxon>
    </lineage>
</organism>
<accession>A0ABP7ARD2</accession>
<proteinExistence type="predicted"/>
<evidence type="ECO:0000313" key="1">
    <source>
        <dbReference type="EMBL" id="GAA3638913.1"/>
    </source>
</evidence>
<evidence type="ECO:0008006" key="3">
    <source>
        <dbReference type="Google" id="ProtNLM"/>
    </source>
</evidence>
<dbReference type="InterPro" id="IPR045436">
    <property type="entry name" value="DUF6507"/>
</dbReference>
<sequence>MSRWSIDPTGVAGVLEDVNVPATALGEALNTLVPALQAGVTATSSAAISQAVQEYFEGEEGPRIEAMSERIAAASSGVVAATQAYVAGDLEMAATAQSASIDAFRTAPLPPGVR</sequence>
<protein>
    <recommendedName>
        <fullName evidence="3">PE domain-containing protein</fullName>
    </recommendedName>
</protein>
<dbReference type="Proteomes" id="UP001501697">
    <property type="component" value="Unassembled WGS sequence"/>
</dbReference>
<dbReference type="EMBL" id="BAAAYU010000005">
    <property type="protein sequence ID" value="GAA3638913.1"/>
    <property type="molecule type" value="Genomic_DNA"/>
</dbReference>
<name>A0ABP7ARD2_9MICO</name>
<dbReference type="Pfam" id="PF20117">
    <property type="entry name" value="DUF6507"/>
    <property type="match status" value="1"/>
</dbReference>
<keyword evidence="2" id="KW-1185">Reference proteome</keyword>
<comment type="caution">
    <text evidence="1">The sequence shown here is derived from an EMBL/GenBank/DDBJ whole genome shotgun (WGS) entry which is preliminary data.</text>
</comment>
<evidence type="ECO:0000313" key="2">
    <source>
        <dbReference type="Proteomes" id="UP001501697"/>
    </source>
</evidence>